<organism evidence="1 2">
    <name type="scientific">candidate division WWE3 bacterium</name>
    <dbReference type="NCBI Taxonomy" id="2053526"/>
    <lineage>
        <taxon>Bacteria</taxon>
        <taxon>Katanobacteria</taxon>
    </lineage>
</organism>
<gene>
    <name evidence="1" type="ORF">HS096_04135</name>
</gene>
<evidence type="ECO:0008006" key="3">
    <source>
        <dbReference type="Google" id="ProtNLM"/>
    </source>
</evidence>
<dbReference type="Proteomes" id="UP000710385">
    <property type="component" value="Unassembled WGS sequence"/>
</dbReference>
<reference evidence="1" key="1">
    <citation type="submission" date="2020-05" db="EMBL/GenBank/DDBJ databases">
        <title>High-Quality Genomes of Partial-Nitritation/Anammox System by Hierarchical Clustering Based Hybrid Assembly.</title>
        <authorList>
            <person name="Liu L."/>
            <person name="Wang Y."/>
            <person name="Che Y."/>
            <person name="Chen Y."/>
            <person name="Xia Y."/>
            <person name="Luo R."/>
            <person name="Cheng S.H."/>
            <person name="Zheng C."/>
            <person name="Zhang T."/>
        </authorList>
    </citation>
    <scope>NUCLEOTIDE SEQUENCE</scope>
    <source>
        <strain evidence="1">H1_PAT1</strain>
    </source>
</reference>
<comment type="caution">
    <text evidence="1">The sequence shown here is derived from an EMBL/GenBank/DDBJ whole genome shotgun (WGS) entry which is preliminary data.</text>
</comment>
<dbReference type="Gene3D" id="1.10.287.1080">
    <property type="entry name" value="MazG-like"/>
    <property type="match status" value="1"/>
</dbReference>
<accession>A0A928TTK6</accession>
<dbReference type="SUPFAM" id="SSF101386">
    <property type="entry name" value="all-alpha NTP pyrophosphatases"/>
    <property type="match status" value="1"/>
</dbReference>
<evidence type="ECO:0000313" key="1">
    <source>
        <dbReference type="EMBL" id="MBE7525543.1"/>
    </source>
</evidence>
<protein>
    <recommendedName>
        <fullName evidence="3">NTP pyrophosphohydrolase MazG putative catalytic core domain-containing protein</fullName>
    </recommendedName>
</protein>
<name>A0A928TTK6_UNCKA</name>
<sequence>MEIKQLLSDARAIWGDKKLTIDEIIVRLGVDMGDLCRWARHADKDHAMHTDDELQKELGNIIFSVIRWCDDLGYDPEACIERAKEAQRAFAKQSRV</sequence>
<dbReference type="AlphaFoldDB" id="A0A928TTK6"/>
<dbReference type="EMBL" id="JABTTY010000001">
    <property type="protein sequence ID" value="MBE7525543.1"/>
    <property type="molecule type" value="Genomic_DNA"/>
</dbReference>
<proteinExistence type="predicted"/>
<evidence type="ECO:0000313" key="2">
    <source>
        <dbReference type="Proteomes" id="UP000710385"/>
    </source>
</evidence>